<keyword evidence="3" id="KW-0732">Signal</keyword>
<dbReference type="SMART" id="SM00062">
    <property type="entry name" value="PBPb"/>
    <property type="match status" value="1"/>
</dbReference>
<dbReference type="PROSITE" id="PS01039">
    <property type="entry name" value="SBP_BACTERIAL_3"/>
    <property type="match status" value="1"/>
</dbReference>
<reference evidence="6 7" key="1">
    <citation type="submission" date="2015-11" db="EMBL/GenBank/DDBJ databases">
        <title>Genomic analysis of 38 Legionella species identifies large and diverse effector repertoires.</title>
        <authorList>
            <person name="Burstein D."/>
            <person name="Amaro F."/>
            <person name="Zusman T."/>
            <person name="Lifshitz Z."/>
            <person name="Cohen O."/>
            <person name="Gilbert J.A."/>
            <person name="Pupko T."/>
            <person name="Shuman H.A."/>
            <person name="Segal G."/>
        </authorList>
    </citation>
    <scope>NUCLEOTIDE SEQUENCE [LARGE SCALE GENOMIC DNA]</scope>
    <source>
        <strain evidence="6 7">WA-270A-C2</strain>
    </source>
</reference>
<evidence type="ECO:0000259" key="5">
    <source>
        <dbReference type="SMART" id="SM00062"/>
    </source>
</evidence>
<evidence type="ECO:0000256" key="3">
    <source>
        <dbReference type="ARBA" id="ARBA00022729"/>
    </source>
</evidence>
<dbReference type="InterPro" id="IPR001638">
    <property type="entry name" value="Solute-binding_3/MltF_N"/>
</dbReference>
<dbReference type="PANTHER" id="PTHR35936:SF19">
    <property type="entry name" value="AMINO-ACID-BINDING PROTEIN YXEM-RELATED"/>
    <property type="match status" value="1"/>
</dbReference>
<dbReference type="Gene3D" id="3.40.190.10">
    <property type="entry name" value="Periplasmic binding protein-like II"/>
    <property type="match status" value="2"/>
</dbReference>
<comment type="caution">
    <text evidence="6">The sequence shown here is derived from an EMBL/GenBank/DDBJ whole genome shotgun (WGS) entry which is preliminary data.</text>
</comment>
<dbReference type="RefSeq" id="WP_082651400.1">
    <property type="nucleotide sequence ID" value="NZ_CAAAIN010000003.1"/>
</dbReference>
<comment type="similarity">
    <text evidence="2 4">Belongs to the bacterial solute-binding protein 3 family.</text>
</comment>
<name>A0A0W0Y177_9GAMM</name>
<dbReference type="GO" id="GO:0030313">
    <property type="term" value="C:cell envelope"/>
    <property type="evidence" value="ECO:0007669"/>
    <property type="project" value="UniProtKB-SubCell"/>
</dbReference>
<proteinExistence type="inferred from homology"/>
<evidence type="ECO:0000256" key="2">
    <source>
        <dbReference type="ARBA" id="ARBA00010333"/>
    </source>
</evidence>
<dbReference type="STRING" id="458.Lrub_0178"/>
<feature type="domain" description="Solute-binding protein family 3/N-terminal" evidence="5">
    <location>
        <begin position="23"/>
        <end position="244"/>
    </location>
</feature>
<dbReference type="SUPFAM" id="SSF53850">
    <property type="entry name" value="Periplasmic binding protein-like II"/>
    <property type="match status" value="1"/>
</dbReference>
<dbReference type="Pfam" id="PF00497">
    <property type="entry name" value="SBP_bac_3"/>
    <property type="match status" value="1"/>
</dbReference>
<evidence type="ECO:0000313" key="7">
    <source>
        <dbReference type="Proteomes" id="UP000054608"/>
    </source>
</evidence>
<gene>
    <name evidence="6" type="ORF">Lrub_0178</name>
</gene>
<evidence type="ECO:0000313" key="6">
    <source>
        <dbReference type="EMBL" id="KTD50554.1"/>
    </source>
</evidence>
<dbReference type="InterPro" id="IPR018313">
    <property type="entry name" value="SBP_3_CS"/>
</dbReference>
<sequence length="244" mass="27427">MKSWMQWLFGMWMLVWILPVQANLKVGTVYFYPPFVTAANSGFDLDIMRILCEKLRQDCEIIPMDYHELFPALKQGTIDIAIGGITIYSNNSDNLIYSLPYMVSAGQFLIKSDSTMDTIAQLADNKVGVIRGAEDGGVFYRYLKDKFDGQFSIEFYNDMEDLIEALKHGEVAAVFFHQSTAAYWVQNGGGQFKTLGKAMPVGDGIAIIASAKNAALIQQINTQIKQIDRDSRYLSLYQTYFGGL</sequence>
<comment type="subcellular location">
    <subcellularLocation>
        <location evidence="1">Cell envelope</location>
    </subcellularLocation>
</comment>
<dbReference type="AlphaFoldDB" id="A0A0W0Y177"/>
<dbReference type="Proteomes" id="UP000054608">
    <property type="component" value="Unassembled WGS sequence"/>
</dbReference>
<evidence type="ECO:0000256" key="1">
    <source>
        <dbReference type="ARBA" id="ARBA00004196"/>
    </source>
</evidence>
<accession>A0A0W0Y177</accession>
<dbReference type="PATRIC" id="fig|458.5.peg.182"/>
<protein>
    <submittedName>
        <fullName evidence="6">Arginine-binding periplasmic protein</fullName>
    </submittedName>
</protein>
<dbReference type="OrthoDB" id="5650375at2"/>
<keyword evidence="7" id="KW-1185">Reference proteome</keyword>
<organism evidence="6 7">
    <name type="scientific">Legionella rubrilucens</name>
    <dbReference type="NCBI Taxonomy" id="458"/>
    <lineage>
        <taxon>Bacteria</taxon>
        <taxon>Pseudomonadati</taxon>
        <taxon>Pseudomonadota</taxon>
        <taxon>Gammaproteobacteria</taxon>
        <taxon>Legionellales</taxon>
        <taxon>Legionellaceae</taxon>
        <taxon>Legionella</taxon>
    </lineage>
</organism>
<evidence type="ECO:0000256" key="4">
    <source>
        <dbReference type="RuleBase" id="RU003744"/>
    </source>
</evidence>
<dbReference type="PANTHER" id="PTHR35936">
    <property type="entry name" value="MEMBRANE-BOUND LYTIC MUREIN TRANSGLYCOSYLASE F"/>
    <property type="match status" value="1"/>
</dbReference>
<dbReference type="EMBL" id="LNYT01000003">
    <property type="protein sequence ID" value="KTD50554.1"/>
    <property type="molecule type" value="Genomic_DNA"/>
</dbReference>